<evidence type="ECO:0008006" key="3">
    <source>
        <dbReference type="Google" id="ProtNLM"/>
    </source>
</evidence>
<comment type="caution">
    <text evidence="1">The sequence shown here is derived from an EMBL/GenBank/DDBJ whole genome shotgun (WGS) entry which is preliminary data.</text>
</comment>
<reference evidence="1 2" key="1">
    <citation type="submission" date="2019-05" db="EMBL/GenBank/DDBJ databases">
        <title>We sequenced the genome of Paenibacillus hemerocallicola KCTC 33185 for further insight into its adaptation and study the phylogeny of Paenibacillus.</title>
        <authorList>
            <person name="Narsing Rao M.P."/>
        </authorList>
    </citation>
    <scope>NUCLEOTIDE SEQUENCE [LARGE SCALE GENOMIC DNA]</scope>
    <source>
        <strain evidence="1 2">KCTC 33185</strain>
    </source>
</reference>
<evidence type="ECO:0000313" key="1">
    <source>
        <dbReference type="EMBL" id="TNJ65342.1"/>
    </source>
</evidence>
<gene>
    <name evidence="1" type="ORF">FE784_16155</name>
</gene>
<organism evidence="1 2">
    <name type="scientific">Paenibacillus hemerocallicola</name>
    <dbReference type="NCBI Taxonomy" id="1172614"/>
    <lineage>
        <taxon>Bacteria</taxon>
        <taxon>Bacillati</taxon>
        <taxon>Bacillota</taxon>
        <taxon>Bacilli</taxon>
        <taxon>Bacillales</taxon>
        <taxon>Paenibacillaceae</taxon>
        <taxon>Paenibacillus</taxon>
    </lineage>
</organism>
<feature type="non-terminal residue" evidence="1">
    <location>
        <position position="416"/>
    </location>
</feature>
<protein>
    <recommendedName>
        <fullName evidence="3">Heparinase</fullName>
    </recommendedName>
</protein>
<name>A0A5C4T8S3_9BACL</name>
<dbReference type="Gene3D" id="1.50.10.100">
    <property type="entry name" value="Chondroitin AC/alginate lyase"/>
    <property type="match status" value="1"/>
</dbReference>
<dbReference type="RefSeq" id="WP_218103782.1">
    <property type="nucleotide sequence ID" value="NZ_VDCQ01000020.1"/>
</dbReference>
<dbReference type="AlphaFoldDB" id="A0A5C4T8S3"/>
<evidence type="ECO:0000313" key="2">
    <source>
        <dbReference type="Proteomes" id="UP000307943"/>
    </source>
</evidence>
<accession>A0A5C4T8S3</accession>
<keyword evidence="2" id="KW-1185">Reference proteome</keyword>
<sequence length="416" mass="45979">MLRKHVVWLLLIGLLAGGMGTGQSRVYADPQPLGAVKTRSTIYTPDKVQAARQNVQNYSWAESLKNAAVDKADRYLAKGYDFLWNVVPPQSLPRSTSANLQLGSPVTGTAIYQYGDHPWRADPLNEPWKITDPSSGYKFPTNDFQSYYESGLNSHGIFDPSLADPAYLVNESYPEKGPTWGVDNGSGWVDENGNTWAFIGLYTGYYIWYGQGKALIEDAVRAFRDAYLYTGDVRYARGGVAMLDRIADVYPSLVLNRYDRSIYSNSDKGTGLGKAVGSIWETMLVKDFLSAYDAFFPAMGDAQLIAFLSAKAQQFGLDNPKSSADAIRKNIEDGIVRQVFPAVKGMQIYGNTGMHQSALTMAAVVLDSLPETGQWLDYVMQAGQPTTTGGLWIEFDVTDRVRTEALGDDRFSFRVS</sequence>
<dbReference type="EMBL" id="VDCQ01000020">
    <property type="protein sequence ID" value="TNJ65342.1"/>
    <property type="molecule type" value="Genomic_DNA"/>
</dbReference>
<proteinExistence type="predicted"/>
<dbReference type="Proteomes" id="UP000307943">
    <property type="component" value="Unassembled WGS sequence"/>
</dbReference>
<dbReference type="InterPro" id="IPR008929">
    <property type="entry name" value="Chondroitin_lyas"/>
</dbReference>